<name>B8HNA3_CYAP4</name>
<reference evidence="2" key="1">
    <citation type="submission" date="2009-01" db="EMBL/GenBank/DDBJ databases">
        <title>Complete sequence of chromosome Cyanothece sp. PCC 7425.</title>
        <authorList>
            <consortium name="US DOE Joint Genome Institute"/>
            <person name="Lucas S."/>
            <person name="Copeland A."/>
            <person name="Lapidus A."/>
            <person name="Glavina del Rio T."/>
            <person name="Dalin E."/>
            <person name="Tice H."/>
            <person name="Bruce D."/>
            <person name="Goodwin L."/>
            <person name="Pitluck S."/>
            <person name="Sims D."/>
            <person name="Meineke L."/>
            <person name="Brettin T."/>
            <person name="Detter J.C."/>
            <person name="Han C."/>
            <person name="Larimer F."/>
            <person name="Land M."/>
            <person name="Hauser L."/>
            <person name="Kyrpides N."/>
            <person name="Ovchinnikova G."/>
            <person name="Liberton M."/>
            <person name="Stoeckel J."/>
            <person name="Banerjee A."/>
            <person name="Singh A."/>
            <person name="Page L."/>
            <person name="Sato H."/>
            <person name="Zhao L."/>
            <person name="Sherman L."/>
            <person name="Pakrasi H."/>
            <person name="Richardson P."/>
        </authorList>
    </citation>
    <scope>NUCLEOTIDE SEQUENCE</scope>
    <source>
        <strain evidence="2">PCC 7425</strain>
    </source>
</reference>
<accession>B8HNA3</accession>
<dbReference type="EMBL" id="CP001344">
    <property type="protein sequence ID" value="ACL47230.1"/>
    <property type="molecule type" value="Genomic_DNA"/>
</dbReference>
<gene>
    <name evidence="2" type="ordered locus">Cyan7425_4931</name>
</gene>
<proteinExistence type="predicted"/>
<organism evidence="2">
    <name type="scientific">Cyanothece sp. (strain PCC 7425 / ATCC 29141)</name>
    <dbReference type="NCBI Taxonomy" id="395961"/>
    <lineage>
        <taxon>Bacteria</taxon>
        <taxon>Bacillati</taxon>
        <taxon>Cyanobacteriota</taxon>
        <taxon>Cyanophyceae</taxon>
        <taxon>Gomontiellales</taxon>
        <taxon>Cyanothecaceae</taxon>
        <taxon>Cyanothece</taxon>
    </lineage>
</organism>
<dbReference type="STRING" id="395961.Cyan7425_4931"/>
<dbReference type="eggNOG" id="COG4634">
    <property type="taxonomic scope" value="Bacteria"/>
</dbReference>
<feature type="domain" description="DUF5615" evidence="1">
    <location>
        <begin position="7"/>
        <end position="85"/>
    </location>
</feature>
<dbReference type="HOGENOM" id="CLU_159245_1_1_3"/>
<dbReference type="InterPro" id="IPR041049">
    <property type="entry name" value="DUF5615"/>
</dbReference>
<evidence type="ECO:0000259" key="1">
    <source>
        <dbReference type="Pfam" id="PF18480"/>
    </source>
</evidence>
<dbReference type="KEGG" id="cyn:Cyan7425_4931"/>
<dbReference type="Pfam" id="PF18480">
    <property type="entry name" value="DUF5615"/>
    <property type="match status" value="1"/>
</dbReference>
<sequence>MSDRICFHLDENVDPDIAAALRRAGIDVTTSQEANLLAASDRAHLEFAKSQCRILVTHDDDFLILDSQGVDHSGITYCQKDTQPLGYIIRMLILLYEVATPEEMKGRV</sequence>
<protein>
    <recommendedName>
        <fullName evidence="1">DUF5615 domain-containing protein</fullName>
    </recommendedName>
</protein>
<dbReference type="OrthoDB" id="426839at2"/>
<evidence type="ECO:0000313" key="2">
    <source>
        <dbReference type="EMBL" id="ACL47230.1"/>
    </source>
</evidence>
<dbReference type="AlphaFoldDB" id="B8HNA3"/>